<evidence type="ECO:0000256" key="2">
    <source>
        <dbReference type="SAM" id="Phobius"/>
    </source>
</evidence>
<organism evidence="3 4">
    <name type="scientific">Allacma fusca</name>
    <dbReference type="NCBI Taxonomy" id="39272"/>
    <lineage>
        <taxon>Eukaryota</taxon>
        <taxon>Metazoa</taxon>
        <taxon>Ecdysozoa</taxon>
        <taxon>Arthropoda</taxon>
        <taxon>Hexapoda</taxon>
        <taxon>Collembola</taxon>
        <taxon>Symphypleona</taxon>
        <taxon>Sminthuridae</taxon>
        <taxon>Allacma</taxon>
    </lineage>
</organism>
<dbReference type="Proteomes" id="UP000708208">
    <property type="component" value="Unassembled WGS sequence"/>
</dbReference>
<comment type="caution">
    <text evidence="3">The sequence shown here is derived from an EMBL/GenBank/DDBJ whole genome shotgun (WGS) entry which is preliminary data.</text>
</comment>
<evidence type="ECO:0000313" key="4">
    <source>
        <dbReference type="Proteomes" id="UP000708208"/>
    </source>
</evidence>
<keyword evidence="4" id="KW-1185">Reference proteome</keyword>
<reference evidence="3" key="1">
    <citation type="submission" date="2021-06" db="EMBL/GenBank/DDBJ databases">
        <authorList>
            <person name="Hodson N. C."/>
            <person name="Mongue J. A."/>
            <person name="Jaron S. K."/>
        </authorList>
    </citation>
    <scope>NUCLEOTIDE SEQUENCE</scope>
</reference>
<gene>
    <name evidence="3" type="ORF">AFUS01_LOCUS33073</name>
</gene>
<evidence type="ECO:0000313" key="3">
    <source>
        <dbReference type="EMBL" id="CAG7822823.1"/>
    </source>
</evidence>
<feature type="transmembrane region" description="Helical" evidence="2">
    <location>
        <begin position="117"/>
        <end position="140"/>
    </location>
</feature>
<dbReference type="EMBL" id="CAJVCH010527570">
    <property type="protein sequence ID" value="CAG7822823.1"/>
    <property type="molecule type" value="Genomic_DNA"/>
</dbReference>
<keyword evidence="2" id="KW-0812">Transmembrane</keyword>
<accession>A0A8J2PH01</accession>
<keyword evidence="2" id="KW-1133">Transmembrane helix</keyword>
<proteinExistence type="predicted"/>
<name>A0A8J2PH01_9HEXA</name>
<evidence type="ECO:0000256" key="1">
    <source>
        <dbReference type="SAM" id="MobiDB-lite"/>
    </source>
</evidence>
<feature type="region of interest" description="Disordered" evidence="1">
    <location>
        <begin position="1"/>
        <end position="63"/>
    </location>
</feature>
<protein>
    <submittedName>
        <fullName evidence="3">Uncharacterized protein</fullName>
    </submittedName>
</protein>
<sequence length="143" mass="16690">MKNEKLRRFPYVSTSPNSYVRMQEEGPPGYSQIERSGKEEEECQDPPPYLELTDDRSETGSMEKIPSLIIPCESDGRKVVRVTIHHGSSVDPEVVINNRKVSLQYPFGSKYLCLRMMYLLAFFFFVLFLWKSLLFVHVLLYDE</sequence>
<dbReference type="AlphaFoldDB" id="A0A8J2PH01"/>
<keyword evidence="2" id="KW-0472">Membrane</keyword>